<accession>A0A3S3QWZ7</accession>
<evidence type="ECO:0000313" key="1">
    <source>
        <dbReference type="EMBL" id="RWR91036.1"/>
    </source>
</evidence>
<organism evidence="1 2">
    <name type="scientific">Cinnamomum micranthum f. kanehirae</name>
    <dbReference type="NCBI Taxonomy" id="337451"/>
    <lineage>
        <taxon>Eukaryota</taxon>
        <taxon>Viridiplantae</taxon>
        <taxon>Streptophyta</taxon>
        <taxon>Embryophyta</taxon>
        <taxon>Tracheophyta</taxon>
        <taxon>Spermatophyta</taxon>
        <taxon>Magnoliopsida</taxon>
        <taxon>Magnoliidae</taxon>
        <taxon>Laurales</taxon>
        <taxon>Lauraceae</taxon>
        <taxon>Cinnamomum</taxon>
    </lineage>
</organism>
<protein>
    <submittedName>
        <fullName evidence="1">Uncharacterized protein</fullName>
    </submittedName>
</protein>
<evidence type="ECO:0000313" key="2">
    <source>
        <dbReference type="Proteomes" id="UP000283530"/>
    </source>
</evidence>
<comment type="caution">
    <text evidence="1">The sequence shown here is derived from an EMBL/GenBank/DDBJ whole genome shotgun (WGS) entry which is preliminary data.</text>
</comment>
<dbReference type="Proteomes" id="UP000283530">
    <property type="component" value="Unassembled WGS sequence"/>
</dbReference>
<sequence length="98" mass="11237">MGSGDGEYKKIREDRDSLCYKEIEKENLEETISVKVLPEMKRFHDKSEILAQFSNALVNGSLHWASYNCLERRMRITSLGMSDEQLGLVPTPVKECVN</sequence>
<dbReference type="OrthoDB" id="591557at2759"/>
<dbReference type="EMBL" id="QPKB01000008">
    <property type="protein sequence ID" value="RWR91036.1"/>
    <property type="molecule type" value="Genomic_DNA"/>
</dbReference>
<gene>
    <name evidence="1" type="ORF">CKAN_02017300</name>
</gene>
<reference evidence="1 2" key="1">
    <citation type="journal article" date="2019" name="Nat. Plants">
        <title>Stout camphor tree genome fills gaps in understanding of flowering plant genome evolution.</title>
        <authorList>
            <person name="Chaw S.M."/>
            <person name="Liu Y.C."/>
            <person name="Wu Y.W."/>
            <person name="Wang H.Y."/>
            <person name="Lin C.I."/>
            <person name="Wu C.S."/>
            <person name="Ke H.M."/>
            <person name="Chang L.Y."/>
            <person name="Hsu C.Y."/>
            <person name="Yang H.T."/>
            <person name="Sudianto E."/>
            <person name="Hsu M.H."/>
            <person name="Wu K.P."/>
            <person name="Wang L.N."/>
            <person name="Leebens-Mack J.H."/>
            <person name="Tsai I.J."/>
        </authorList>
    </citation>
    <scope>NUCLEOTIDE SEQUENCE [LARGE SCALE GENOMIC DNA]</scope>
    <source>
        <strain evidence="2">cv. Chaw 1501</strain>
        <tissue evidence="1">Young leaves</tissue>
    </source>
</reference>
<proteinExistence type="predicted"/>
<name>A0A3S3QWZ7_9MAGN</name>
<dbReference type="AlphaFoldDB" id="A0A3S3QWZ7"/>
<keyword evidence="2" id="KW-1185">Reference proteome</keyword>